<dbReference type="PANTHER" id="PTHR43798:SF31">
    <property type="entry name" value="AB HYDROLASE SUPERFAMILY PROTEIN YCLE"/>
    <property type="match status" value="1"/>
</dbReference>
<dbReference type="InterPro" id="IPR029058">
    <property type="entry name" value="AB_hydrolase_fold"/>
</dbReference>
<evidence type="ECO:0000313" key="5">
    <source>
        <dbReference type="Proteomes" id="UP000732105"/>
    </source>
</evidence>
<protein>
    <submittedName>
        <fullName evidence="4">Alpha/beta hydrolase</fullName>
    </submittedName>
</protein>
<evidence type="ECO:0000256" key="1">
    <source>
        <dbReference type="ARBA" id="ARBA00022801"/>
    </source>
</evidence>
<dbReference type="Gene3D" id="3.40.50.1820">
    <property type="entry name" value="alpha/beta hydrolase"/>
    <property type="match status" value="1"/>
</dbReference>
<feature type="signal peptide" evidence="2">
    <location>
        <begin position="1"/>
        <end position="19"/>
    </location>
</feature>
<proteinExistence type="predicted"/>
<evidence type="ECO:0000259" key="3">
    <source>
        <dbReference type="Pfam" id="PF12697"/>
    </source>
</evidence>
<sequence length="277" mass="31147">MKSLILSIALVIISFSLFADTGSIQVDVVGKGKPVLLLPGFTCPGEVWSETVEKISQNHECHLVTYAGFGDVPAIDSLWLQTVKTDIDKYIADNEFSNLSIVGHSMGGTLALWLASEKQFDIEKIMVVDALPCMGAMMIPDYSSDKIIYDTPYNRNLLKMTDGEFSGMARNFAAFMSKSVSKHQQIVDWMMKADRRTYVYGYTDLLKLDLRENLKNIESQVVILAAANPSKSMVEGVYNNQFAALKTKEIVYIENSAHFIMFDQFETYMKELKQLLN</sequence>
<evidence type="ECO:0000313" key="4">
    <source>
        <dbReference type="EMBL" id="NOU61274.1"/>
    </source>
</evidence>
<feature type="chain" id="PRO_5046521981" evidence="2">
    <location>
        <begin position="20"/>
        <end position="277"/>
    </location>
</feature>
<evidence type="ECO:0000256" key="2">
    <source>
        <dbReference type="SAM" id="SignalP"/>
    </source>
</evidence>
<dbReference type="SUPFAM" id="SSF53474">
    <property type="entry name" value="alpha/beta-Hydrolases"/>
    <property type="match status" value="1"/>
</dbReference>
<reference evidence="4 5" key="1">
    <citation type="submission" date="2018-12" db="EMBL/GenBank/DDBJ databases">
        <title>Marinifilum JC070 sp. nov., a marine bacterium isolated from Yongle Blue Hole in the South China Sea.</title>
        <authorList>
            <person name="Fu T."/>
        </authorList>
    </citation>
    <scope>NUCLEOTIDE SEQUENCE [LARGE SCALE GENOMIC DNA]</scope>
    <source>
        <strain evidence="4 5">JC070</strain>
    </source>
</reference>
<dbReference type="InterPro" id="IPR000073">
    <property type="entry name" value="AB_hydrolase_1"/>
</dbReference>
<gene>
    <name evidence="4" type="ORF">ELS83_15815</name>
</gene>
<comment type="caution">
    <text evidence="4">The sequence shown here is derived from an EMBL/GenBank/DDBJ whole genome shotgun (WGS) entry which is preliminary data.</text>
</comment>
<feature type="domain" description="AB hydrolase-1" evidence="3">
    <location>
        <begin position="35"/>
        <end position="264"/>
    </location>
</feature>
<keyword evidence="2" id="KW-0732">Signal</keyword>
<accession>A0ABX1WYU2</accession>
<keyword evidence="5" id="KW-1185">Reference proteome</keyword>
<dbReference type="EMBL" id="RZNH01000030">
    <property type="protein sequence ID" value="NOU61274.1"/>
    <property type="molecule type" value="Genomic_DNA"/>
</dbReference>
<dbReference type="RefSeq" id="WP_171596534.1">
    <property type="nucleotide sequence ID" value="NZ_RZNH01000030.1"/>
</dbReference>
<dbReference type="Pfam" id="PF12697">
    <property type="entry name" value="Abhydrolase_6"/>
    <property type="match status" value="1"/>
</dbReference>
<organism evidence="4 5">
    <name type="scientific">Marinifilum caeruleilacunae</name>
    <dbReference type="NCBI Taxonomy" id="2499076"/>
    <lineage>
        <taxon>Bacteria</taxon>
        <taxon>Pseudomonadati</taxon>
        <taxon>Bacteroidota</taxon>
        <taxon>Bacteroidia</taxon>
        <taxon>Marinilabiliales</taxon>
        <taxon>Marinifilaceae</taxon>
    </lineage>
</organism>
<dbReference type="PANTHER" id="PTHR43798">
    <property type="entry name" value="MONOACYLGLYCEROL LIPASE"/>
    <property type="match status" value="1"/>
</dbReference>
<keyword evidence="1 4" id="KW-0378">Hydrolase</keyword>
<dbReference type="Proteomes" id="UP000732105">
    <property type="component" value="Unassembled WGS sequence"/>
</dbReference>
<dbReference type="GO" id="GO:0016787">
    <property type="term" value="F:hydrolase activity"/>
    <property type="evidence" value="ECO:0007669"/>
    <property type="project" value="UniProtKB-KW"/>
</dbReference>
<name>A0ABX1WYU2_9BACT</name>
<dbReference type="InterPro" id="IPR050266">
    <property type="entry name" value="AB_hydrolase_sf"/>
</dbReference>